<evidence type="ECO:0000256" key="16">
    <source>
        <dbReference type="SAM" id="Phobius"/>
    </source>
</evidence>
<dbReference type="FunFam" id="3.30.200.20:FF:000083">
    <property type="entry name" value="Putative receptor-like protein kinase"/>
    <property type="match status" value="1"/>
</dbReference>
<evidence type="ECO:0000256" key="15">
    <source>
        <dbReference type="SAM" id="MobiDB-lite"/>
    </source>
</evidence>
<dbReference type="PaxDb" id="3827-XP_004495624.1"/>
<evidence type="ECO:0000256" key="12">
    <source>
        <dbReference type="ARBA" id="ARBA00047899"/>
    </source>
</evidence>
<dbReference type="PROSITE" id="PS00108">
    <property type="entry name" value="PROTEIN_KINASE_ST"/>
    <property type="match status" value="1"/>
</dbReference>
<dbReference type="GO" id="GO:0004674">
    <property type="term" value="F:protein serine/threonine kinase activity"/>
    <property type="evidence" value="ECO:0007669"/>
    <property type="project" value="UniProtKB-KW"/>
</dbReference>
<dbReference type="Gene3D" id="1.10.510.10">
    <property type="entry name" value="Transferase(Phosphotransferase) domain 1"/>
    <property type="match status" value="1"/>
</dbReference>
<dbReference type="RefSeq" id="XP_073223918.1">
    <property type="nucleotide sequence ID" value="XM_073367817.1"/>
</dbReference>
<dbReference type="OrthoDB" id="4062651at2759"/>
<protein>
    <recommendedName>
        <fullName evidence="2">non-specific serine/threonine protein kinase</fullName>
        <ecNumber evidence="2">2.7.11.1</ecNumber>
    </recommendedName>
</protein>
<dbReference type="InterPro" id="IPR011009">
    <property type="entry name" value="Kinase-like_dom_sf"/>
</dbReference>
<dbReference type="AlphaFoldDB" id="A0A1S2XXU1"/>
<dbReference type="EC" id="2.7.11.1" evidence="2"/>
<dbReference type="SMART" id="SM00220">
    <property type="entry name" value="S_TKc"/>
    <property type="match status" value="1"/>
</dbReference>
<dbReference type="GeneID" id="101500199"/>
<evidence type="ECO:0000259" key="17">
    <source>
        <dbReference type="PROSITE" id="PS50011"/>
    </source>
</evidence>
<evidence type="ECO:0000256" key="9">
    <source>
        <dbReference type="ARBA" id="ARBA00022840"/>
    </source>
</evidence>
<dbReference type="Pfam" id="PF00069">
    <property type="entry name" value="Pkinase"/>
    <property type="match status" value="1"/>
</dbReference>
<keyword evidence="10 16" id="KW-1133">Transmembrane helix</keyword>
<keyword evidence="7 14" id="KW-0547">Nucleotide-binding</keyword>
<feature type="domain" description="Protein kinase" evidence="17">
    <location>
        <begin position="187"/>
        <end position="451"/>
    </location>
</feature>
<comment type="catalytic activity">
    <reaction evidence="13">
        <text>L-seryl-[protein] + ATP = O-phospho-L-seryl-[protein] + ADP + H(+)</text>
        <dbReference type="Rhea" id="RHEA:17989"/>
        <dbReference type="Rhea" id="RHEA-COMP:9863"/>
        <dbReference type="Rhea" id="RHEA-COMP:11604"/>
        <dbReference type="ChEBI" id="CHEBI:15378"/>
        <dbReference type="ChEBI" id="CHEBI:29999"/>
        <dbReference type="ChEBI" id="CHEBI:30616"/>
        <dbReference type="ChEBI" id="CHEBI:83421"/>
        <dbReference type="ChEBI" id="CHEBI:456216"/>
        <dbReference type="EC" id="2.7.11.1"/>
    </reaction>
</comment>
<dbReference type="SUPFAM" id="SSF56112">
    <property type="entry name" value="Protein kinase-like (PK-like)"/>
    <property type="match status" value="1"/>
</dbReference>
<keyword evidence="9 14" id="KW-0067">ATP-binding</keyword>
<keyword evidence="3" id="KW-0723">Serine/threonine-protein kinase</keyword>
<feature type="region of interest" description="Disordered" evidence="15">
    <location>
        <begin position="113"/>
        <end position="144"/>
    </location>
</feature>
<dbReference type="InterPro" id="IPR000719">
    <property type="entry name" value="Prot_kinase_dom"/>
</dbReference>
<feature type="binding site" evidence="14">
    <location>
        <position position="216"/>
    </location>
    <ligand>
        <name>ATP</name>
        <dbReference type="ChEBI" id="CHEBI:30616"/>
    </ligand>
</feature>
<evidence type="ECO:0000313" key="19">
    <source>
        <dbReference type="RefSeq" id="XP_004495624.1"/>
    </source>
</evidence>
<feature type="compositionally biased region" description="Basic and acidic residues" evidence="15">
    <location>
        <begin position="114"/>
        <end position="133"/>
    </location>
</feature>
<evidence type="ECO:0000256" key="11">
    <source>
        <dbReference type="ARBA" id="ARBA00023136"/>
    </source>
</evidence>
<evidence type="ECO:0000256" key="1">
    <source>
        <dbReference type="ARBA" id="ARBA00004167"/>
    </source>
</evidence>
<dbReference type="FunFam" id="1.10.510.10:FF:000035">
    <property type="entry name" value="Putative receptor-like serine/threonine-protein kinase"/>
    <property type="match status" value="1"/>
</dbReference>
<feature type="compositionally biased region" description="Polar residues" evidence="15">
    <location>
        <begin position="134"/>
        <end position="144"/>
    </location>
</feature>
<keyword evidence="6 16" id="KW-0812">Transmembrane</keyword>
<comment type="subcellular location">
    <subcellularLocation>
        <location evidence="1">Membrane</location>
        <topology evidence="1">Single-pass membrane protein</topology>
    </subcellularLocation>
</comment>
<dbReference type="GO" id="GO:0016020">
    <property type="term" value="C:membrane"/>
    <property type="evidence" value="ECO:0007669"/>
    <property type="project" value="UniProtKB-SubCell"/>
</dbReference>
<accession>A0A1S2XXU1</accession>
<feature type="compositionally biased region" description="Polar residues" evidence="15">
    <location>
        <begin position="494"/>
        <end position="505"/>
    </location>
</feature>
<name>A0A1S2XXU1_CICAR</name>
<dbReference type="InterPro" id="IPR052232">
    <property type="entry name" value="RLK_Ser/Thr-Kinase"/>
</dbReference>
<dbReference type="PROSITE" id="PS50011">
    <property type="entry name" value="PROTEIN_KINASE_DOM"/>
    <property type="match status" value="1"/>
</dbReference>
<evidence type="ECO:0000256" key="6">
    <source>
        <dbReference type="ARBA" id="ARBA00022692"/>
    </source>
</evidence>
<keyword evidence="18" id="KW-1185">Reference proteome</keyword>
<sequence>MGGDLEAELSKKTPIFGIKVWEIIGIGVGLSIIVILSVLSYCLTSRKKSRKSRDEVPVSQIPVVSKEIKEVRVEQVSSNGFLPRDGILLTIHDKSSDKESDKVMVHLGVGKKMKHEDSGSHSDSFHHLDRSQSGDEGSSGSVKLYRPSSSSYPLTAPSPLCGLPEFSHLGWGHWFTLRDLELATNRFSKENILGEGGYGIVYKGQLINGSAVAVKKLLNNIGQAEKEFRVEVEAIGHVRHKNLVRLLGYCVEGTDRMLVYEYVNNGNLEQWLHGAMRHHGYLTWEARIKILLGTAKALAYLHEAIEPKVVHRDIKSSNILIDDDFNAKVSDFGLAKLLGPGMSYVTTRVMGTFGYVAPEYANSGLLNEKSDVYSFGIVLLEAITGRDPVDHGRPAQEVNLVDWLKMMVGSRRSEEVVDPNIEVKPSTRALKRTLLTALRCVDPDSEKRPKMGQVARMLESEEYPLPREDRRLRRNRGGSTEIESQKESSDTDGSDIQGSQSESRS</sequence>
<dbReference type="Proteomes" id="UP000087171">
    <property type="component" value="Chromosome Ca4"/>
</dbReference>
<keyword evidence="4" id="KW-0597">Phosphoprotein</keyword>
<evidence type="ECO:0000256" key="2">
    <source>
        <dbReference type="ARBA" id="ARBA00012513"/>
    </source>
</evidence>
<keyword evidence="11 16" id="KW-0472">Membrane</keyword>
<feature type="transmembrane region" description="Helical" evidence="16">
    <location>
        <begin position="20"/>
        <end position="43"/>
    </location>
</feature>
<proteinExistence type="predicted"/>
<evidence type="ECO:0000313" key="18">
    <source>
        <dbReference type="Proteomes" id="UP000087171"/>
    </source>
</evidence>
<evidence type="ECO:0000256" key="7">
    <source>
        <dbReference type="ARBA" id="ARBA00022741"/>
    </source>
</evidence>
<dbReference type="RefSeq" id="XP_004495624.1">
    <property type="nucleotide sequence ID" value="XM_004495567.3"/>
</dbReference>
<evidence type="ECO:0000256" key="13">
    <source>
        <dbReference type="ARBA" id="ARBA00048679"/>
    </source>
</evidence>
<evidence type="ECO:0000256" key="5">
    <source>
        <dbReference type="ARBA" id="ARBA00022679"/>
    </source>
</evidence>
<evidence type="ECO:0000256" key="4">
    <source>
        <dbReference type="ARBA" id="ARBA00022553"/>
    </source>
</evidence>
<evidence type="ECO:0000256" key="14">
    <source>
        <dbReference type="PROSITE-ProRule" id="PRU10141"/>
    </source>
</evidence>
<dbReference type="STRING" id="3827.A0A1S2XXU1"/>
<dbReference type="PANTHER" id="PTHR47984:SF14">
    <property type="entry name" value="OS01G0323000 PROTEIN"/>
    <property type="match status" value="1"/>
</dbReference>
<dbReference type="eggNOG" id="KOG1187">
    <property type="taxonomic scope" value="Eukaryota"/>
</dbReference>
<reference evidence="19" key="2">
    <citation type="submission" date="2025-08" db="UniProtKB">
        <authorList>
            <consortium name="RefSeq"/>
        </authorList>
    </citation>
    <scope>IDENTIFICATION</scope>
    <source>
        <tissue evidence="19">Etiolated seedlings</tissue>
    </source>
</reference>
<evidence type="ECO:0000256" key="8">
    <source>
        <dbReference type="ARBA" id="ARBA00022777"/>
    </source>
</evidence>
<dbReference type="PANTHER" id="PTHR47984">
    <property type="entry name" value="OS01G0323000 PROTEIN"/>
    <property type="match status" value="1"/>
</dbReference>
<reference evidence="18" key="1">
    <citation type="journal article" date="2013" name="Nat. Biotechnol.">
        <title>Draft genome sequence of chickpea (Cicer arietinum) provides a resource for trait improvement.</title>
        <authorList>
            <person name="Varshney R.K."/>
            <person name="Song C."/>
            <person name="Saxena R.K."/>
            <person name="Azam S."/>
            <person name="Yu S."/>
            <person name="Sharpe A.G."/>
            <person name="Cannon S."/>
            <person name="Baek J."/>
            <person name="Rosen B.D."/>
            <person name="Tar'an B."/>
            <person name="Millan T."/>
            <person name="Zhang X."/>
            <person name="Ramsay L.D."/>
            <person name="Iwata A."/>
            <person name="Wang Y."/>
            <person name="Nelson W."/>
            <person name="Farmer A.D."/>
            <person name="Gaur P.M."/>
            <person name="Soderlund C."/>
            <person name="Penmetsa R.V."/>
            <person name="Xu C."/>
            <person name="Bharti A.K."/>
            <person name="He W."/>
            <person name="Winter P."/>
            <person name="Zhao S."/>
            <person name="Hane J.K."/>
            <person name="Carrasquilla-Garcia N."/>
            <person name="Condie J.A."/>
            <person name="Upadhyaya H.D."/>
            <person name="Luo M.C."/>
            <person name="Thudi M."/>
            <person name="Gowda C.L."/>
            <person name="Singh N.P."/>
            <person name="Lichtenzveig J."/>
            <person name="Gali K.K."/>
            <person name="Rubio J."/>
            <person name="Nadarajan N."/>
            <person name="Dolezel J."/>
            <person name="Bansal K.C."/>
            <person name="Xu X."/>
            <person name="Edwards D."/>
            <person name="Zhang G."/>
            <person name="Kahl G."/>
            <person name="Gil J."/>
            <person name="Singh K.B."/>
            <person name="Datta S.K."/>
            <person name="Jackson S.A."/>
            <person name="Wang J."/>
            <person name="Cook D.R."/>
        </authorList>
    </citation>
    <scope>NUCLEOTIDE SEQUENCE [LARGE SCALE GENOMIC DNA]</scope>
    <source>
        <strain evidence="18">cv. CDC Frontier</strain>
    </source>
</reference>
<dbReference type="RefSeq" id="XP_073223917.1">
    <property type="nucleotide sequence ID" value="XM_073367816.1"/>
</dbReference>
<dbReference type="GO" id="GO:0005524">
    <property type="term" value="F:ATP binding"/>
    <property type="evidence" value="ECO:0007669"/>
    <property type="project" value="UniProtKB-UniRule"/>
</dbReference>
<dbReference type="InterPro" id="IPR017441">
    <property type="entry name" value="Protein_kinase_ATP_BS"/>
</dbReference>
<keyword evidence="8" id="KW-0418">Kinase</keyword>
<dbReference type="PROSITE" id="PS00107">
    <property type="entry name" value="PROTEIN_KINASE_ATP"/>
    <property type="match status" value="1"/>
</dbReference>
<evidence type="ECO:0000256" key="3">
    <source>
        <dbReference type="ARBA" id="ARBA00022527"/>
    </source>
</evidence>
<dbReference type="Gene3D" id="3.30.200.20">
    <property type="entry name" value="Phosphorylase Kinase, domain 1"/>
    <property type="match status" value="1"/>
</dbReference>
<feature type="region of interest" description="Disordered" evidence="15">
    <location>
        <begin position="444"/>
        <end position="505"/>
    </location>
</feature>
<dbReference type="CDD" id="cd14066">
    <property type="entry name" value="STKc_IRAK"/>
    <property type="match status" value="1"/>
</dbReference>
<dbReference type="InterPro" id="IPR008271">
    <property type="entry name" value="Ser/Thr_kinase_AS"/>
</dbReference>
<organism evidence="18 19">
    <name type="scientific">Cicer arietinum</name>
    <name type="common">Chickpea</name>
    <name type="synonym">Garbanzo</name>
    <dbReference type="NCBI Taxonomy" id="3827"/>
    <lineage>
        <taxon>Eukaryota</taxon>
        <taxon>Viridiplantae</taxon>
        <taxon>Streptophyta</taxon>
        <taxon>Embryophyta</taxon>
        <taxon>Tracheophyta</taxon>
        <taxon>Spermatophyta</taxon>
        <taxon>Magnoliopsida</taxon>
        <taxon>eudicotyledons</taxon>
        <taxon>Gunneridae</taxon>
        <taxon>Pentapetalae</taxon>
        <taxon>rosids</taxon>
        <taxon>fabids</taxon>
        <taxon>Fabales</taxon>
        <taxon>Fabaceae</taxon>
        <taxon>Papilionoideae</taxon>
        <taxon>50 kb inversion clade</taxon>
        <taxon>NPAAA clade</taxon>
        <taxon>Hologalegina</taxon>
        <taxon>IRL clade</taxon>
        <taxon>Cicereae</taxon>
        <taxon>Cicer</taxon>
    </lineage>
</organism>
<gene>
    <name evidence="19" type="primary">LOC101500199</name>
</gene>
<keyword evidence="5" id="KW-0808">Transferase</keyword>
<comment type="catalytic activity">
    <reaction evidence="12">
        <text>L-threonyl-[protein] + ATP = O-phospho-L-threonyl-[protein] + ADP + H(+)</text>
        <dbReference type="Rhea" id="RHEA:46608"/>
        <dbReference type="Rhea" id="RHEA-COMP:11060"/>
        <dbReference type="Rhea" id="RHEA-COMP:11605"/>
        <dbReference type="ChEBI" id="CHEBI:15378"/>
        <dbReference type="ChEBI" id="CHEBI:30013"/>
        <dbReference type="ChEBI" id="CHEBI:30616"/>
        <dbReference type="ChEBI" id="CHEBI:61977"/>
        <dbReference type="ChEBI" id="CHEBI:456216"/>
        <dbReference type="EC" id="2.7.11.1"/>
    </reaction>
</comment>
<evidence type="ECO:0000256" key="10">
    <source>
        <dbReference type="ARBA" id="ARBA00022989"/>
    </source>
</evidence>